<proteinExistence type="predicted"/>
<comment type="caution">
    <text evidence="2">The sequence shown here is derived from an EMBL/GenBank/DDBJ whole genome shotgun (WGS) entry which is preliminary data.</text>
</comment>
<keyword evidence="1" id="KW-0812">Transmembrane</keyword>
<keyword evidence="1" id="KW-1133">Transmembrane helix</keyword>
<feature type="transmembrane region" description="Helical" evidence="1">
    <location>
        <begin position="84"/>
        <end position="103"/>
    </location>
</feature>
<evidence type="ECO:0008006" key="4">
    <source>
        <dbReference type="Google" id="ProtNLM"/>
    </source>
</evidence>
<name>A0A2P5HLR3_DIAHE</name>
<reference evidence="2" key="1">
    <citation type="submission" date="2017-09" db="EMBL/GenBank/DDBJ databases">
        <title>Polyketide synthases of a Diaporthe helianthi virulent isolate.</title>
        <authorList>
            <person name="Baroncelli R."/>
        </authorList>
    </citation>
    <scope>NUCLEOTIDE SEQUENCE [LARGE SCALE GENOMIC DNA]</scope>
    <source>
        <strain evidence="2">7/96</strain>
    </source>
</reference>
<keyword evidence="1" id="KW-0472">Membrane</keyword>
<dbReference type="InParanoid" id="A0A2P5HLR3"/>
<dbReference type="AlphaFoldDB" id="A0A2P5HLR3"/>
<evidence type="ECO:0000313" key="2">
    <source>
        <dbReference type="EMBL" id="POS71203.1"/>
    </source>
</evidence>
<protein>
    <recommendedName>
        <fullName evidence="4">CorA-like Mg2+ transporter</fullName>
    </recommendedName>
</protein>
<dbReference type="EMBL" id="MAVT02001344">
    <property type="protein sequence ID" value="POS71203.1"/>
    <property type="molecule type" value="Genomic_DNA"/>
</dbReference>
<sequence>MENIGEVKFDTRGDGVSFTTSEGSTRKLQIRSQNESDLSEWDHLEDTRQYASGFIERTMNSYLQAATAEVAKFANLQAKTSKKITFLATLFVPASLCAAVLALPGYSGAQGAQRLWLFWVVSVPIAIILAVTLLFKDLRKFINDQREKSKSPMTISDRALSYFPDILQVFSRRRRLVKAGQSDLETRASTIQYTST</sequence>
<dbReference type="Proteomes" id="UP000094444">
    <property type="component" value="Unassembled WGS sequence"/>
</dbReference>
<gene>
    <name evidence="2" type="ORF">DHEL01_v210407</name>
</gene>
<evidence type="ECO:0000256" key="1">
    <source>
        <dbReference type="SAM" id="Phobius"/>
    </source>
</evidence>
<organism evidence="2 3">
    <name type="scientific">Diaporthe helianthi</name>
    <dbReference type="NCBI Taxonomy" id="158607"/>
    <lineage>
        <taxon>Eukaryota</taxon>
        <taxon>Fungi</taxon>
        <taxon>Dikarya</taxon>
        <taxon>Ascomycota</taxon>
        <taxon>Pezizomycotina</taxon>
        <taxon>Sordariomycetes</taxon>
        <taxon>Sordariomycetidae</taxon>
        <taxon>Diaporthales</taxon>
        <taxon>Diaporthaceae</taxon>
        <taxon>Diaporthe</taxon>
    </lineage>
</organism>
<evidence type="ECO:0000313" key="3">
    <source>
        <dbReference type="Proteomes" id="UP000094444"/>
    </source>
</evidence>
<dbReference type="OrthoDB" id="5428055at2759"/>
<keyword evidence="3" id="KW-1185">Reference proteome</keyword>
<feature type="transmembrane region" description="Helical" evidence="1">
    <location>
        <begin position="115"/>
        <end position="135"/>
    </location>
</feature>
<dbReference type="STRING" id="158607.A0A2P5HLR3"/>
<accession>A0A2P5HLR3</accession>